<keyword evidence="3 15" id="KW-0813">Transport</keyword>
<evidence type="ECO:0000256" key="2">
    <source>
        <dbReference type="ARBA" id="ARBA00005513"/>
    </source>
</evidence>
<evidence type="ECO:0000256" key="10">
    <source>
        <dbReference type="ARBA" id="ARBA00023136"/>
    </source>
</evidence>
<dbReference type="InterPro" id="IPR050059">
    <property type="entry name" value="ATP_synthase_B_chain"/>
</dbReference>
<evidence type="ECO:0000256" key="16">
    <source>
        <dbReference type="RuleBase" id="RU003848"/>
    </source>
</evidence>
<protein>
    <recommendedName>
        <fullName evidence="15">ATP synthase subunit b</fullName>
    </recommendedName>
    <alternativeName>
        <fullName evidence="15">ATP synthase F(0) sector subunit b</fullName>
    </alternativeName>
    <alternativeName>
        <fullName evidence="15">ATPase subunit I</fullName>
    </alternativeName>
    <alternativeName>
        <fullName evidence="15">F-type ATPase subunit b</fullName>
        <shortName evidence="15">F-ATPase subunit b</shortName>
    </alternativeName>
</protein>
<keyword evidence="18" id="KW-0378">Hydrolase</keyword>
<evidence type="ECO:0000256" key="3">
    <source>
        <dbReference type="ARBA" id="ARBA00022448"/>
    </source>
</evidence>
<organism evidence="18 19">
    <name type="scientific">Ahrensia marina</name>
    <dbReference type="NCBI Taxonomy" id="1514904"/>
    <lineage>
        <taxon>Bacteria</taxon>
        <taxon>Pseudomonadati</taxon>
        <taxon>Pseudomonadota</taxon>
        <taxon>Alphaproteobacteria</taxon>
        <taxon>Hyphomicrobiales</taxon>
        <taxon>Ahrensiaceae</taxon>
        <taxon>Ahrensia</taxon>
    </lineage>
</organism>
<keyword evidence="9 15" id="KW-0406">Ion transport</keyword>
<reference evidence="18 19" key="1">
    <citation type="submission" date="2015-01" db="EMBL/GenBank/DDBJ databases">
        <title>Ahrensia donghaiensis sp. nov., a novel dimethylsulphoniopropionate-cleavage bacterium isolated from seawater and emended descriptions of the genus Ahrensia and Ahrensia kielensis.</title>
        <authorList>
            <person name="Liu J."/>
        </authorList>
    </citation>
    <scope>NUCLEOTIDE SEQUENCE [LARGE SCALE GENOMIC DNA]</scope>
    <source>
        <strain evidence="18 19">LZD062</strain>
    </source>
</reference>
<gene>
    <name evidence="15" type="primary">atpF</name>
    <name evidence="18" type="ORF">SU32_09385</name>
</gene>
<keyword evidence="17" id="KW-0175">Coiled coil</keyword>
<sequence length="159" mass="17517">MDATFWALVGLIIFLAVLAYFKVPAMITKGLDDRADKIRNELEEARKLREEAEGVLAEYKRKRIEAEKEAENVVAAAKREADAIASEARAKTEEYVERRTKMAEQKIAQAEADAINAVRSTAVDVAVAATEKLLSEKMTAKSSGDLFKQSIAQVKSGLN</sequence>
<evidence type="ECO:0000313" key="19">
    <source>
        <dbReference type="Proteomes" id="UP000038011"/>
    </source>
</evidence>
<evidence type="ECO:0000256" key="1">
    <source>
        <dbReference type="ARBA" id="ARBA00004377"/>
    </source>
</evidence>
<name>A0A0N0VLY6_9HYPH</name>
<proteinExistence type="inferred from homology"/>
<feature type="coiled-coil region" evidence="17">
    <location>
        <begin position="28"/>
        <end position="94"/>
    </location>
</feature>
<keyword evidence="11 15" id="KW-0066">ATP synthesis</keyword>
<dbReference type="GO" id="GO:0046933">
    <property type="term" value="F:proton-transporting ATP synthase activity, rotational mechanism"/>
    <property type="evidence" value="ECO:0007669"/>
    <property type="project" value="UniProtKB-UniRule"/>
</dbReference>
<accession>A0A0N0VLY6</accession>
<keyword evidence="7 15" id="KW-0375">Hydrogen ion transport</keyword>
<evidence type="ECO:0000256" key="7">
    <source>
        <dbReference type="ARBA" id="ARBA00022781"/>
    </source>
</evidence>
<evidence type="ECO:0000256" key="12">
    <source>
        <dbReference type="ARBA" id="ARBA00025198"/>
    </source>
</evidence>
<comment type="caution">
    <text evidence="18">The sequence shown here is derived from an EMBL/GenBank/DDBJ whole genome shotgun (WGS) entry which is preliminary data.</text>
</comment>
<evidence type="ECO:0000256" key="4">
    <source>
        <dbReference type="ARBA" id="ARBA00022475"/>
    </source>
</evidence>
<evidence type="ECO:0000256" key="9">
    <source>
        <dbReference type="ARBA" id="ARBA00023065"/>
    </source>
</evidence>
<evidence type="ECO:0000256" key="15">
    <source>
        <dbReference type="HAMAP-Rule" id="MF_01398"/>
    </source>
</evidence>
<evidence type="ECO:0000256" key="11">
    <source>
        <dbReference type="ARBA" id="ARBA00023310"/>
    </source>
</evidence>
<evidence type="ECO:0000256" key="8">
    <source>
        <dbReference type="ARBA" id="ARBA00022989"/>
    </source>
</evidence>
<comment type="similarity">
    <text evidence="2 15 16">Belongs to the ATPase B chain family.</text>
</comment>
<keyword evidence="5 15" id="KW-0138">CF(0)</keyword>
<dbReference type="NCBIfam" id="NF006611">
    <property type="entry name" value="PRK09173.1"/>
    <property type="match status" value="1"/>
</dbReference>
<dbReference type="GO" id="GO:0016787">
    <property type="term" value="F:hydrolase activity"/>
    <property type="evidence" value="ECO:0007669"/>
    <property type="project" value="UniProtKB-KW"/>
</dbReference>
<comment type="subcellular location">
    <subcellularLocation>
        <location evidence="1">Cell inner membrane</location>
        <topology evidence="1">Single-pass membrane protein</topology>
    </subcellularLocation>
    <subcellularLocation>
        <location evidence="15">Cell membrane</location>
        <topology evidence="15">Single-pass membrane protein</topology>
    </subcellularLocation>
</comment>
<dbReference type="CDD" id="cd06503">
    <property type="entry name" value="ATP-synt_Fo_b"/>
    <property type="match status" value="1"/>
</dbReference>
<dbReference type="InterPro" id="IPR002146">
    <property type="entry name" value="ATP_synth_b/b'su_bac/chlpt"/>
</dbReference>
<evidence type="ECO:0000256" key="17">
    <source>
        <dbReference type="SAM" id="Coils"/>
    </source>
</evidence>
<dbReference type="STRING" id="1514904.SU32_09385"/>
<dbReference type="PATRIC" id="fig|1514904.3.peg.706"/>
<keyword evidence="8 15" id="KW-1133">Transmembrane helix</keyword>
<evidence type="ECO:0000256" key="6">
    <source>
        <dbReference type="ARBA" id="ARBA00022692"/>
    </source>
</evidence>
<comment type="function">
    <text evidence="12 15">F(1)F(0) ATP synthase produces ATP from ADP in the presence of a proton or sodium gradient. F-type ATPases consist of two structural domains, F(1) containing the extramembraneous catalytic core and F(0) containing the membrane proton channel, linked together by a central stalk and a peripheral stalk. During catalysis, ATP synthesis in the catalytic domain of F(1) is coupled via a rotary mechanism of the central stalk subunits to proton translocation.</text>
</comment>
<dbReference type="EMBL" id="JXMU01000012">
    <property type="protein sequence ID" value="KPB01258.1"/>
    <property type="molecule type" value="Genomic_DNA"/>
</dbReference>
<dbReference type="Pfam" id="PF00430">
    <property type="entry name" value="ATP-synt_B"/>
    <property type="match status" value="1"/>
</dbReference>
<comment type="function">
    <text evidence="13">Component of the F(0) channel, it forms part of the peripheral stalk, linking F(1) to F(0). The b'-subunit is a diverged and duplicated form of b found in plants and photosynthetic bacteria.</text>
</comment>
<dbReference type="PANTHER" id="PTHR33445">
    <property type="entry name" value="ATP SYNTHASE SUBUNIT B', CHLOROPLASTIC"/>
    <property type="match status" value="1"/>
</dbReference>
<evidence type="ECO:0000256" key="13">
    <source>
        <dbReference type="ARBA" id="ARBA00025614"/>
    </source>
</evidence>
<dbReference type="GO" id="GO:0045259">
    <property type="term" value="C:proton-transporting ATP synthase complex"/>
    <property type="evidence" value="ECO:0007669"/>
    <property type="project" value="UniProtKB-KW"/>
</dbReference>
<dbReference type="PANTHER" id="PTHR33445:SF1">
    <property type="entry name" value="ATP SYNTHASE SUBUNIT B"/>
    <property type="match status" value="1"/>
</dbReference>
<keyword evidence="4 15" id="KW-1003">Cell membrane</keyword>
<dbReference type="OrthoDB" id="8479836at2"/>
<keyword evidence="19" id="KW-1185">Reference proteome</keyword>
<dbReference type="GO" id="GO:0005886">
    <property type="term" value="C:plasma membrane"/>
    <property type="evidence" value="ECO:0007669"/>
    <property type="project" value="UniProtKB-SubCell"/>
</dbReference>
<evidence type="ECO:0000256" key="14">
    <source>
        <dbReference type="ARBA" id="ARBA00025830"/>
    </source>
</evidence>
<dbReference type="RefSeq" id="WP_053999099.1">
    <property type="nucleotide sequence ID" value="NZ_JXMU01000012.1"/>
</dbReference>
<keyword evidence="6 15" id="KW-0812">Transmembrane</keyword>
<evidence type="ECO:0000256" key="5">
    <source>
        <dbReference type="ARBA" id="ARBA00022547"/>
    </source>
</evidence>
<evidence type="ECO:0000313" key="18">
    <source>
        <dbReference type="EMBL" id="KPB01258.1"/>
    </source>
</evidence>
<dbReference type="GO" id="GO:0046961">
    <property type="term" value="F:proton-transporting ATPase activity, rotational mechanism"/>
    <property type="evidence" value="ECO:0007669"/>
    <property type="project" value="TreeGrafter"/>
</dbReference>
<keyword evidence="10 15" id="KW-0472">Membrane</keyword>
<comment type="subunit">
    <text evidence="14 15">F-type ATPases have 2 components, F(1) - the catalytic core - and F(0) - the membrane proton channel. F(1) has five subunits: alpha(3), beta(3), gamma(1), delta(1), epsilon(1). F(0) has three main subunits: a(1), b(2) and c(10-14). The alpha and beta chains form an alternating ring which encloses part of the gamma chain. F(1) is attached to F(0) by a central stalk formed by the gamma and epsilon chains, while a peripheral stalk is formed by the delta and b chains.</text>
</comment>
<dbReference type="HAMAP" id="MF_01398">
    <property type="entry name" value="ATP_synth_b_bprime"/>
    <property type="match status" value="1"/>
</dbReference>
<dbReference type="AlphaFoldDB" id="A0A0N0VLY6"/>
<dbReference type="Proteomes" id="UP000038011">
    <property type="component" value="Unassembled WGS sequence"/>
</dbReference>